<proteinExistence type="predicted"/>
<dbReference type="Proteomes" id="UP001224775">
    <property type="component" value="Unassembled WGS sequence"/>
</dbReference>
<sequence>MHSQQLLEGNASIDCMAGLVPFKEWRFFESQLQLFVELRHYLNLHHNGSQDIFPDPKDVKLNGHEELSILIRSHGGKQLLAQKLDMELISTISIQSWGPFSLDFAIELLQFIRERYVDMSPPLPYPVISMPSERDLKRYGCEELCHKVDTFGGYENVARRLGLSFFDVCKQQQLDEQMIRGAKKLWKKRNED</sequence>
<dbReference type="EMBL" id="JATAAI010000015">
    <property type="protein sequence ID" value="KAK1740594.1"/>
    <property type="molecule type" value="Genomic_DNA"/>
</dbReference>
<keyword evidence="2" id="KW-1185">Reference proteome</keyword>
<evidence type="ECO:0000313" key="1">
    <source>
        <dbReference type="EMBL" id="KAK1740594.1"/>
    </source>
</evidence>
<accession>A0AAD9DC66</accession>
<organism evidence="1 2">
    <name type="scientific">Skeletonema marinoi</name>
    <dbReference type="NCBI Taxonomy" id="267567"/>
    <lineage>
        <taxon>Eukaryota</taxon>
        <taxon>Sar</taxon>
        <taxon>Stramenopiles</taxon>
        <taxon>Ochrophyta</taxon>
        <taxon>Bacillariophyta</taxon>
        <taxon>Coscinodiscophyceae</taxon>
        <taxon>Thalassiosirophycidae</taxon>
        <taxon>Thalassiosirales</taxon>
        <taxon>Skeletonemataceae</taxon>
        <taxon>Skeletonema</taxon>
        <taxon>Skeletonema marinoi-dohrnii complex</taxon>
    </lineage>
</organism>
<reference evidence="1" key="1">
    <citation type="submission" date="2023-06" db="EMBL/GenBank/DDBJ databases">
        <title>Survivors Of The Sea: Transcriptome response of Skeletonema marinoi to long-term dormancy.</title>
        <authorList>
            <person name="Pinder M.I.M."/>
            <person name="Kourtchenko O."/>
            <person name="Robertson E.K."/>
            <person name="Larsson T."/>
            <person name="Maumus F."/>
            <person name="Osuna-Cruz C.M."/>
            <person name="Vancaester E."/>
            <person name="Stenow R."/>
            <person name="Vandepoele K."/>
            <person name="Ploug H."/>
            <person name="Bruchert V."/>
            <person name="Godhe A."/>
            <person name="Topel M."/>
        </authorList>
    </citation>
    <scope>NUCLEOTIDE SEQUENCE</scope>
    <source>
        <strain evidence="1">R05AC</strain>
    </source>
</reference>
<comment type="caution">
    <text evidence="1">The sequence shown here is derived from an EMBL/GenBank/DDBJ whole genome shotgun (WGS) entry which is preliminary data.</text>
</comment>
<name>A0AAD9DC66_9STRA</name>
<gene>
    <name evidence="1" type="ORF">QTG54_008689</name>
</gene>
<protein>
    <submittedName>
        <fullName evidence="1">Uncharacterized protein</fullName>
    </submittedName>
</protein>
<evidence type="ECO:0000313" key="2">
    <source>
        <dbReference type="Proteomes" id="UP001224775"/>
    </source>
</evidence>
<dbReference type="AlphaFoldDB" id="A0AAD9DC66"/>